<name>A0AAN6Y1V5_9PEZI</name>
<dbReference type="GO" id="GO:0006281">
    <property type="term" value="P:DNA repair"/>
    <property type="evidence" value="ECO:0007669"/>
    <property type="project" value="TreeGrafter"/>
</dbReference>
<evidence type="ECO:0000256" key="2">
    <source>
        <dbReference type="ARBA" id="ARBA00022801"/>
    </source>
</evidence>
<evidence type="ECO:0000256" key="1">
    <source>
        <dbReference type="ARBA" id="ARBA00022741"/>
    </source>
</evidence>
<dbReference type="Pfam" id="PF00176">
    <property type="entry name" value="SNF2-rel_dom"/>
    <property type="match status" value="1"/>
</dbReference>
<keyword evidence="3" id="KW-0067">ATP-binding</keyword>
<feature type="domain" description="Helicase C-terminal" evidence="5">
    <location>
        <begin position="755"/>
        <end position="919"/>
    </location>
</feature>
<protein>
    <submittedName>
        <fullName evidence="6">SNF2 family N-terminal domain-containing protein</fullName>
    </submittedName>
</protein>
<evidence type="ECO:0000313" key="6">
    <source>
        <dbReference type="EMBL" id="KAK4207807.1"/>
    </source>
</evidence>
<dbReference type="PROSITE" id="PS51192">
    <property type="entry name" value="HELICASE_ATP_BIND_1"/>
    <property type="match status" value="1"/>
</dbReference>
<reference evidence="6" key="2">
    <citation type="submission" date="2023-05" db="EMBL/GenBank/DDBJ databases">
        <authorList>
            <consortium name="Lawrence Berkeley National Laboratory"/>
            <person name="Steindorff A."/>
            <person name="Hensen N."/>
            <person name="Bonometti L."/>
            <person name="Westerberg I."/>
            <person name="Brannstrom I.O."/>
            <person name="Guillou S."/>
            <person name="Cros-Aarteil S."/>
            <person name="Calhoun S."/>
            <person name="Haridas S."/>
            <person name="Kuo A."/>
            <person name="Mondo S."/>
            <person name="Pangilinan J."/>
            <person name="Riley R."/>
            <person name="Labutti K."/>
            <person name="Andreopoulos B."/>
            <person name="Lipzen A."/>
            <person name="Chen C."/>
            <person name="Yanf M."/>
            <person name="Daum C."/>
            <person name="Ng V."/>
            <person name="Clum A."/>
            <person name="Ohm R."/>
            <person name="Martin F."/>
            <person name="Silar P."/>
            <person name="Natvig D."/>
            <person name="Lalanne C."/>
            <person name="Gautier V."/>
            <person name="Ament-Velasquez S.L."/>
            <person name="Kruys A."/>
            <person name="Hutchinson M.I."/>
            <person name="Powell A.J."/>
            <person name="Barry K."/>
            <person name="Miller A.N."/>
            <person name="Grigoriev I.V."/>
            <person name="Debuchy R."/>
            <person name="Gladieux P."/>
            <person name="Thoren M.H."/>
            <person name="Johannesson H."/>
        </authorList>
    </citation>
    <scope>NUCLEOTIDE SEQUENCE</scope>
    <source>
        <strain evidence="6">PSN293</strain>
    </source>
</reference>
<dbReference type="InterPro" id="IPR049730">
    <property type="entry name" value="SNF2/RAD54-like_C"/>
</dbReference>
<dbReference type="GO" id="GO:0005634">
    <property type="term" value="C:nucleus"/>
    <property type="evidence" value="ECO:0007669"/>
    <property type="project" value="TreeGrafter"/>
</dbReference>
<accession>A0AAN6Y1V5</accession>
<dbReference type="CDD" id="cd18793">
    <property type="entry name" value="SF2_C_SNF"/>
    <property type="match status" value="1"/>
</dbReference>
<dbReference type="PANTHER" id="PTHR45626">
    <property type="entry name" value="TRANSCRIPTION TERMINATION FACTOR 2-RELATED"/>
    <property type="match status" value="1"/>
</dbReference>
<dbReference type="InterPro" id="IPR027417">
    <property type="entry name" value="P-loop_NTPase"/>
</dbReference>
<dbReference type="CDD" id="cd18008">
    <property type="entry name" value="DEXDc_SHPRH-like"/>
    <property type="match status" value="1"/>
</dbReference>
<dbReference type="InterPro" id="IPR014001">
    <property type="entry name" value="Helicase_ATP-bd"/>
</dbReference>
<dbReference type="SMART" id="SM00487">
    <property type="entry name" value="DEXDc"/>
    <property type="match status" value="1"/>
</dbReference>
<dbReference type="GO" id="GO:0016787">
    <property type="term" value="F:hydrolase activity"/>
    <property type="evidence" value="ECO:0007669"/>
    <property type="project" value="UniProtKB-KW"/>
</dbReference>
<dbReference type="SMART" id="SM00490">
    <property type="entry name" value="HELICc"/>
    <property type="match status" value="1"/>
</dbReference>
<evidence type="ECO:0000259" key="4">
    <source>
        <dbReference type="PROSITE" id="PS51192"/>
    </source>
</evidence>
<reference evidence="6" key="1">
    <citation type="journal article" date="2023" name="Mol. Phylogenet. Evol.">
        <title>Genome-scale phylogeny and comparative genomics of the fungal order Sordariales.</title>
        <authorList>
            <person name="Hensen N."/>
            <person name="Bonometti L."/>
            <person name="Westerberg I."/>
            <person name="Brannstrom I.O."/>
            <person name="Guillou S."/>
            <person name="Cros-Aarteil S."/>
            <person name="Calhoun S."/>
            <person name="Haridas S."/>
            <person name="Kuo A."/>
            <person name="Mondo S."/>
            <person name="Pangilinan J."/>
            <person name="Riley R."/>
            <person name="LaButti K."/>
            <person name="Andreopoulos B."/>
            <person name="Lipzen A."/>
            <person name="Chen C."/>
            <person name="Yan M."/>
            <person name="Daum C."/>
            <person name="Ng V."/>
            <person name="Clum A."/>
            <person name="Steindorff A."/>
            <person name="Ohm R.A."/>
            <person name="Martin F."/>
            <person name="Silar P."/>
            <person name="Natvig D.O."/>
            <person name="Lalanne C."/>
            <person name="Gautier V."/>
            <person name="Ament-Velasquez S.L."/>
            <person name="Kruys A."/>
            <person name="Hutchinson M.I."/>
            <person name="Powell A.J."/>
            <person name="Barry K."/>
            <person name="Miller A.N."/>
            <person name="Grigoriev I.V."/>
            <person name="Debuchy R."/>
            <person name="Gladieux P."/>
            <person name="Hiltunen Thoren M."/>
            <person name="Johannesson H."/>
        </authorList>
    </citation>
    <scope>NUCLEOTIDE SEQUENCE</scope>
    <source>
        <strain evidence="6">PSN293</strain>
    </source>
</reference>
<keyword evidence="1" id="KW-0547">Nucleotide-binding</keyword>
<keyword evidence="2" id="KW-0378">Hydrolase</keyword>
<dbReference type="EMBL" id="MU858272">
    <property type="protein sequence ID" value="KAK4207807.1"/>
    <property type="molecule type" value="Genomic_DNA"/>
</dbReference>
<sequence length="919" mass="103355">MLLPTSPRILLSVPFRTILHQSGIWLLLVRHMLKIHNSQPVPIATMKAQRYPRMMRNLKRARNLYVSLTGINGTCNGIANPIETLGEPLDVKLESPEKFIEKEGVTTAMSGVISPDSLYLTTALLDEKSLRLQVRCNIVPEDHAEVLGNGKRLRVSRQALTKCTLDIILYGPRCLFSVIGEFIDECNEHLRDNQKLYLQDPVGCDENVRYCNPHRMPPLDSTETQFTFTLAENRQCFVDLEDFEPRPELLELLESQEDLPEAPQPPSIKTLLERHQKQALTFMLRREQGWDYSGTRPDIWEAIEDGRGHCFVNRVSDARQAEEPPPFCGGIIADPMGFGKTLSMIALIASDDTHLAPGDAVEQAEFAHEEFSKPTLVIVPPALLGTWEQELTTHVTPLMLPWRLHHGKTRLTEASELEQTALVLTTYHTVSLEGRSSGSREASLLFSTRWRRVVLDEAHFIRNSERQMARAVCSLKAVSRWAVTGTPIQNHISDLSALLKFLAVYPYSEKRVFEADISQPWKSGNGDEAVKRLKRLAGCLLLRRPRKVVQLPPRHDHAINIDFTPEERLLYNKVRMQAVTRLAQMESAQRGENHVDPKAAPISFVNVLQQIEAMRMVCNLGLLYPSRHDSIDKAQNEIVQGTTNWSQTAQRAFSLRLEMGVIQCHSCSFVIDGMTLPRDDEPTQPIFAQCLKVFCSSCVQTVESTNGVNKLSCDHTPTCPMAPVQVNPQTLEGPLPGPVPTSKDVGTYMPTKIKALIQDIERLDKGVKCVVFSNWRMTLNVVKAGLDKANISSLRFDGQVPHRERQGVLDKFRNDPSITVLLLTLSCGAVGLTLTNATRAYLMEPHWNPTIEDQALARIHRIGQKQEVTTIRFYVRDSFEENVVKNQESKRALASILLGTSGSAVPGDKEYLDHLRSLI</sequence>
<dbReference type="Gene3D" id="3.40.50.300">
    <property type="entry name" value="P-loop containing nucleotide triphosphate hydrolases"/>
    <property type="match status" value="1"/>
</dbReference>
<keyword evidence="7" id="KW-1185">Reference proteome</keyword>
<dbReference type="AlphaFoldDB" id="A0AAN6Y1V5"/>
<evidence type="ECO:0000313" key="7">
    <source>
        <dbReference type="Proteomes" id="UP001301769"/>
    </source>
</evidence>
<gene>
    <name evidence="6" type="ORF">QBC37DRAFT_86436</name>
</gene>
<dbReference type="PROSITE" id="PS51194">
    <property type="entry name" value="HELICASE_CTER"/>
    <property type="match status" value="1"/>
</dbReference>
<evidence type="ECO:0000256" key="3">
    <source>
        <dbReference type="ARBA" id="ARBA00022840"/>
    </source>
</evidence>
<dbReference type="Proteomes" id="UP001301769">
    <property type="component" value="Unassembled WGS sequence"/>
</dbReference>
<dbReference type="InterPro" id="IPR000330">
    <property type="entry name" value="SNF2_N"/>
</dbReference>
<evidence type="ECO:0000259" key="5">
    <source>
        <dbReference type="PROSITE" id="PS51194"/>
    </source>
</evidence>
<dbReference type="InterPro" id="IPR001650">
    <property type="entry name" value="Helicase_C-like"/>
</dbReference>
<comment type="caution">
    <text evidence="6">The sequence shown here is derived from an EMBL/GenBank/DDBJ whole genome shotgun (WGS) entry which is preliminary data.</text>
</comment>
<dbReference type="PANTHER" id="PTHR45626:SF22">
    <property type="entry name" value="DNA REPAIR PROTEIN RAD5"/>
    <property type="match status" value="1"/>
</dbReference>
<dbReference type="GO" id="GO:0008094">
    <property type="term" value="F:ATP-dependent activity, acting on DNA"/>
    <property type="evidence" value="ECO:0007669"/>
    <property type="project" value="TreeGrafter"/>
</dbReference>
<organism evidence="6 7">
    <name type="scientific">Rhypophila decipiens</name>
    <dbReference type="NCBI Taxonomy" id="261697"/>
    <lineage>
        <taxon>Eukaryota</taxon>
        <taxon>Fungi</taxon>
        <taxon>Dikarya</taxon>
        <taxon>Ascomycota</taxon>
        <taxon>Pezizomycotina</taxon>
        <taxon>Sordariomycetes</taxon>
        <taxon>Sordariomycetidae</taxon>
        <taxon>Sordariales</taxon>
        <taxon>Naviculisporaceae</taxon>
        <taxon>Rhypophila</taxon>
    </lineage>
</organism>
<dbReference type="Gene3D" id="3.40.50.10810">
    <property type="entry name" value="Tandem AAA-ATPase domain"/>
    <property type="match status" value="1"/>
</dbReference>
<proteinExistence type="predicted"/>
<dbReference type="SUPFAM" id="SSF52540">
    <property type="entry name" value="P-loop containing nucleoside triphosphate hydrolases"/>
    <property type="match status" value="2"/>
</dbReference>
<dbReference type="GO" id="GO:0005524">
    <property type="term" value="F:ATP binding"/>
    <property type="evidence" value="ECO:0007669"/>
    <property type="project" value="UniProtKB-KW"/>
</dbReference>
<dbReference type="InterPro" id="IPR050628">
    <property type="entry name" value="SNF2_RAD54_helicase_TF"/>
</dbReference>
<feature type="domain" description="Helicase ATP-binding" evidence="4">
    <location>
        <begin position="321"/>
        <end position="505"/>
    </location>
</feature>
<dbReference type="Pfam" id="PF00271">
    <property type="entry name" value="Helicase_C"/>
    <property type="match status" value="1"/>
</dbReference>
<dbReference type="InterPro" id="IPR038718">
    <property type="entry name" value="SNF2-like_sf"/>
</dbReference>